<dbReference type="NCBIfam" id="TIGR04183">
    <property type="entry name" value="Por_Secre_tail"/>
    <property type="match status" value="1"/>
</dbReference>
<dbReference type="Pfam" id="PF10091">
    <property type="entry name" value="Glycoamylase"/>
    <property type="match status" value="1"/>
</dbReference>
<dbReference type="AlphaFoldDB" id="A0A849SKT2"/>
<reference evidence="2 3" key="1">
    <citation type="submission" date="2020-04" db="EMBL/GenBank/DDBJ databases">
        <title>Metagenomic profiling of ammonia- and methane-oxidizing microorganisms in a Dutch drinking water treatment plant.</title>
        <authorList>
            <person name="Poghosyan L."/>
            <person name="Leucker S."/>
        </authorList>
    </citation>
    <scope>NUCLEOTIDE SEQUENCE [LARGE SCALE GENOMIC DNA]</scope>
    <source>
        <strain evidence="2">S-RSF-IL-03</strain>
    </source>
</reference>
<sequence>MNRLRWNLLLALPLAGILALVSVTPARALTTEALLDTLQHTGFNYFWFEANPANGLVKDRSTAGSVSSIAATGFGLSAICIGIDHGWVTREQGRARIQTTLDTFRNGPQGTAASGFIGYQGWFYHWLDMNTARRTWDSELSTIDTALLLAGMIDAREYFELQDPGDSTVRATVDTIIARINFNFMRNNDVFIKMGWKPGTGFATFGNWIGYNEAMILYILSIGAPANPIPAILWQAWISGYDWRTNYGYTFIEFPPLFGHQYSHCWIDFRDIQDGYTRGKGIDYFENSRRATLAQHAYCVANPGGWAAYSDTLWGITASDIQGGYLARGAPPAQNDNGTLAPTAVGASIAFAPEIVIPTLHNMYDHWPLLWSQYGFRDAFKPATGWYGPDVLGIDQGPIVMMIENYRTGKPWQRVMKNTQVQNGLALAGFLGAVGVEPRSPVASGLALSATSPNPLRGTGSVRFRLPAAGEVDLALVDVAGRIVRRVDHGFRRAGEHVVAIEGSGLERGVYFLQLRWNGESRSQRVALLD</sequence>
<comment type="caution">
    <text evidence="2">The sequence shown here is derived from an EMBL/GenBank/DDBJ whole genome shotgun (WGS) entry which is preliminary data.</text>
</comment>
<dbReference type="EMBL" id="JABFRW010000051">
    <property type="protein sequence ID" value="NOT33457.1"/>
    <property type="molecule type" value="Genomic_DNA"/>
</dbReference>
<evidence type="ECO:0000313" key="2">
    <source>
        <dbReference type="EMBL" id="NOT33457.1"/>
    </source>
</evidence>
<accession>A0A849SKT2</accession>
<dbReference type="Gene3D" id="1.50.10.140">
    <property type="match status" value="1"/>
</dbReference>
<dbReference type="InterPro" id="IPR026444">
    <property type="entry name" value="Secre_tail"/>
</dbReference>
<protein>
    <submittedName>
        <fullName evidence="2">T9SS type A sorting domain-containing protein</fullName>
    </submittedName>
</protein>
<dbReference type="Proteomes" id="UP000580839">
    <property type="component" value="Unassembled WGS sequence"/>
</dbReference>
<evidence type="ECO:0000259" key="1">
    <source>
        <dbReference type="Pfam" id="PF10091"/>
    </source>
</evidence>
<proteinExistence type="predicted"/>
<feature type="domain" description="Glycoamylase-like" evidence="1">
    <location>
        <begin position="207"/>
        <end position="418"/>
    </location>
</feature>
<evidence type="ECO:0000313" key="3">
    <source>
        <dbReference type="Proteomes" id="UP000580839"/>
    </source>
</evidence>
<organism evidence="2 3">
    <name type="scientific">Eiseniibacteriota bacterium</name>
    <dbReference type="NCBI Taxonomy" id="2212470"/>
    <lineage>
        <taxon>Bacteria</taxon>
        <taxon>Candidatus Eiseniibacteriota</taxon>
    </lineage>
</organism>
<dbReference type="InterPro" id="IPR019282">
    <property type="entry name" value="Glycoamylase-like_cons_dom"/>
</dbReference>
<gene>
    <name evidence="2" type="ORF">HOP12_04720</name>
</gene>
<name>A0A849SKT2_UNCEI</name>